<comment type="caution">
    <text evidence="3">The sequence shown here is derived from an EMBL/GenBank/DDBJ whole genome shotgun (WGS) entry which is preliminary data.</text>
</comment>
<keyword evidence="2" id="KW-1133">Transmembrane helix</keyword>
<dbReference type="AlphaFoldDB" id="A0AAN7Q375"/>
<evidence type="ECO:0000256" key="1">
    <source>
        <dbReference type="SAM" id="MobiDB-lite"/>
    </source>
</evidence>
<keyword evidence="2" id="KW-0812">Transmembrane</keyword>
<proteinExistence type="predicted"/>
<dbReference type="EMBL" id="JAXIOK010000012">
    <property type="protein sequence ID" value="KAK4758493.1"/>
    <property type="molecule type" value="Genomic_DNA"/>
</dbReference>
<evidence type="ECO:0000313" key="3">
    <source>
        <dbReference type="EMBL" id="KAK4758493.1"/>
    </source>
</evidence>
<accession>A0AAN7Q375</accession>
<gene>
    <name evidence="3" type="ORF">SAY87_019794</name>
</gene>
<evidence type="ECO:0000313" key="4">
    <source>
        <dbReference type="Proteomes" id="UP001345219"/>
    </source>
</evidence>
<evidence type="ECO:0000256" key="2">
    <source>
        <dbReference type="SAM" id="Phobius"/>
    </source>
</evidence>
<keyword evidence="2" id="KW-0472">Membrane</keyword>
<organism evidence="3 4">
    <name type="scientific">Trapa incisa</name>
    <dbReference type="NCBI Taxonomy" id="236973"/>
    <lineage>
        <taxon>Eukaryota</taxon>
        <taxon>Viridiplantae</taxon>
        <taxon>Streptophyta</taxon>
        <taxon>Embryophyta</taxon>
        <taxon>Tracheophyta</taxon>
        <taxon>Spermatophyta</taxon>
        <taxon>Magnoliopsida</taxon>
        <taxon>eudicotyledons</taxon>
        <taxon>Gunneridae</taxon>
        <taxon>Pentapetalae</taxon>
        <taxon>rosids</taxon>
        <taxon>malvids</taxon>
        <taxon>Myrtales</taxon>
        <taxon>Lythraceae</taxon>
        <taxon>Trapa</taxon>
    </lineage>
</organism>
<reference evidence="3 4" key="1">
    <citation type="journal article" date="2023" name="Hortic Res">
        <title>Pangenome of water caltrop reveals structural variations and asymmetric subgenome divergence after allopolyploidization.</title>
        <authorList>
            <person name="Zhang X."/>
            <person name="Chen Y."/>
            <person name="Wang L."/>
            <person name="Yuan Y."/>
            <person name="Fang M."/>
            <person name="Shi L."/>
            <person name="Lu R."/>
            <person name="Comes H.P."/>
            <person name="Ma Y."/>
            <person name="Chen Y."/>
            <person name="Huang G."/>
            <person name="Zhou Y."/>
            <person name="Zheng Z."/>
            <person name="Qiu Y."/>
        </authorList>
    </citation>
    <scope>NUCLEOTIDE SEQUENCE [LARGE SCALE GENOMIC DNA]</scope>
    <source>
        <tissue evidence="3">Roots</tissue>
    </source>
</reference>
<feature type="region of interest" description="Disordered" evidence="1">
    <location>
        <begin position="1"/>
        <end position="33"/>
    </location>
</feature>
<protein>
    <submittedName>
        <fullName evidence="3">Uncharacterized protein</fullName>
    </submittedName>
</protein>
<keyword evidence="4" id="KW-1185">Reference proteome</keyword>
<feature type="transmembrane region" description="Helical" evidence="2">
    <location>
        <begin position="146"/>
        <end position="164"/>
    </location>
</feature>
<name>A0AAN7Q375_9MYRT</name>
<sequence>METCRVNAGVRRSKPVQGHRNPDPSPASSVRDRWDTKLSISSAYPFTVPSNPIASTGQSRDAHRACYTIFIGRGRRLKLVKLPEQKGVAGAVHEEVVPPEEEATTTIHERLMRVNTNDYGSFVCRHEEVELIAPQRRSGLTLGSTCLLHHLLLLVLSLVCLLIGDSAVGGGVSSAYQIDFAASNPVLLVEGISLTATYSSLAVITDLLDS</sequence>
<dbReference type="Proteomes" id="UP001345219">
    <property type="component" value="Chromosome 15"/>
</dbReference>